<dbReference type="OrthoDB" id="5876963at2"/>
<feature type="domain" description="STAS" evidence="1">
    <location>
        <begin position="1"/>
        <end position="92"/>
    </location>
</feature>
<dbReference type="RefSeq" id="WP_068902241.1">
    <property type="nucleotide sequence ID" value="NZ_JBHUIF010000019.1"/>
</dbReference>
<comment type="caution">
    <text evidence="2">The sequence shown here is derived from an EMBL/GenBank/DDBJ whole genome shotgun (WGS) entry which is preliminary data.</text>
</comment>
<dbReference type="InterPro" id="IPR002645">
    <property type="entry name" value="STAS_dom"/>
</dbReference>
<reference evidence="2 3" key="1">
    <citation type="submission" date="2016-05" db="EMBL/GenBank/DDBJ databases">
        <title>Genomic Taxonomy of the Vibrionaceae.</title>
        <authorList>
            <person name="Gomez-Gil B."/>
            <person name="Enciso-Ibarra J."/>
        </authorList>
    </citation>
    <scope>NUCLEOTIDE SEQUENCE [LARGE SCALE GENOMIC DNA]</scope>
    <source>
        <strain evidence="2 3">CAIM 1920</strain>
    </source>
</reference>
<evidence type="ECO:0000313" key="3">
    <source>
        <dbReference type="Proteomes" id="UP000094936"/>
    </source>
</evidence>
<name>A0A1C3EIW7_9GAMM</name>
<dbReference type="Gene3D" id="3.30.750.24">
    <property type="entry name" value="STAS domain"/>
    <property type="match status" value="1"/>
</dbReference>
<dbReference type="STRING" id="1080227.A8L45_11130"/>
<evidence type="ECO:0000259" key="1">
    <source>
        <dbReference type="PROSITE" id="PS50801"/>
    </source>
</evidence>
<accession>A0A1C3EIW7</accession>
<evidence type="ECO:0000313" key="2">
    <source>
        <dbReference type="EMBL" id="ODA33173.1"/>
    </source>
</evidence>
<dbReference type="InterPro" id="IPR036513">
    <property type="entry name" value="STAS_dom_sf"/>
</dbReference>
<dbReference type="InterPro" id="IPR058548">
    <property type="entry name" value="MlaB-like_STAS"/>
</dbReference>
<dbReference type="PROSITE" id="PS50801">
    <property type="entry name" value="STAS"/>
    <property type="match status" value="1"/>
</dbReference>
<dbReference type="Proteomes" id="UP000094936">
    <property type="component" value="Unassembled WGS sequence"/>
</dbReference>
<dbReference type="Pfam" id="PF13466">
    <property type="entry name" value="STAS_2"/>
    <property type="match status" value="1"/>
</dbReference>
<gene>
    <name evidence="2" type="ORF">A8L45_11130</name>
</gene>
<dbReference type="AlphaFoldDB" id="A0A1C3EIW7"/>
<sequence>MSVSLGEQVDISQVLTLKEAFLNELGEAGNALSVQGGEVVRVDTSGLQLLLAVKRHCEKNNIEWTWESVSDELAHAAGVIGLTEQLAFNGFQ</sequence>
<keyword evidence="3" id="KW-1185">Reference proteome</keyword>
<dbReference type="EMBL" id="LYBM01000018">
    <property type="protein sequence ID" value="ODA33173.1"/>
    <property type="molecule type" value="Genomic_DNA"/>
</dbReference>
<proteinExistence type="predicted"/>
<protein>
    <recommendedName>
        <fullName evidence="1">STAS domain-containing protein</fullName>
    </recommendedName>
</protein>
<organism evidence="2 3">
    <name type="scientific">Veronia pacifica</name>
    <dbReference type="NCBI Taxonomy" id="1080227"/>
    <lineage>
        <taxon>Bacteria</taxon>
        <taxon>Pseudomonadati</taxon>
        <taxon>Pseudomonadota</taxon>
        <taxon>Gammaproteobacteria</taxon>
        <taxon>Vibrionales</taxon>
        <taxon>Vibrionaceae</taxon>
        <taxon>Veronia</taxon>
    </lineage>
</organism>
<dbReference type="SUPFAM" id="SSF52091">
    <property type="entry name" value="SpoIIaa-like"/>
    <property type="match status" value="1"/>
</dbReference>